<feature type="chain" id="PRO_5028861198" evidence="2">
    <location>
        <begin position="17"/>
        <end position="140"/>
    </location>
</feature>
<organism evidence="3">
    <name type="scientific">Lutzomyia longipalpis</name>
    <name type="common">Sand fly</name>
    <dbReference type="NCBI Taxonomy" id="7200"/>
    <lineage>
        <taxon>Eukaryota</taxon>
        <taxon>Metazoa</taxon>
        <taxon>Ecdysozoa</taxon>
        <taxon>Arthropoda</taxon>
        <taxon>Hexapoda</taxon>
        <taxon>Insecta</taxon>
        <taxon>Pterygota</taxon>
        <taxon>Neoptera</taxon>
        <taxon>Endopterygota</taxon>
        <taxon>Diptera</taxon>
        <taxon>Nematocera</taxon>
        <taxon>Psychodoidea</taxon>
        <taxon>Psychodidae</taxon>
        <taxon>Lutzomyia</taxon>
        <taxon>Lutzomyia</taxon>
    </lineage>
</organism>
<dbReference type="AlphaFoldDB" id="A0A7G3AM71"/>
<name>A0A7G3AM71_LUTLO</name>
<protein>
    <submittedName>
        <fullName evidence="3">Putative secreted protein</fullName>
    </submittedName>
</protein>
<dbReference type="EMBL" id="GITU01004644">
    <property type="protein sequence ID" value="MBC1173347.1"/>
    <property type="molecule type" value="Transcribed_RNA"/>
</dbReference>
<feature type="region of interest" description="Disordered" evidence="1">
    <location>
        <begin position="121"/>
        <end position="140"/>
    </location>
</feature>
<feature type="signal peptide" evidence="2">
    <location>
        <begin position="1"/>
        <end position="16"/>
    </location>
</feature>
<feature type="compositionally biased region" description="Basic residues" evidence="1">
    <location>
        <begin position="126"/>
        <end position="140"/>
    </location>
</feature>
<proteinExistence type="predicted"/>
<evidence type="ECO:0000256" key="1">
    <source>
        <dbReference type="SAM" id="MobiDB-lite"/>
    </source>
</evidence>
<keyword evidence="2" id="KW-0732">Signal</keyword>
<accession>A0A7G3AM71</accession>
<evidence type="ECO:0000256" key="2">
    <source>
        <dbReference type="SAM" id="SignalP"/>
    </source>
</evidence>
<evidence type="ECO:0000313" key="3">
    <source>
        <dbReference type="EMBL" id="MBC1173347.1"/>
    </source>
</evidence>
<reference evidence="3" key="1">
    <citation type="journal article" date="2020" name="BMC">
        <title>Leishmania infection induces a limited differential gene expression in the sand fly midgut.</title>
        <authorList>
            <person name="Coutinho-Abreu I.V."/>
            <person name="Serafim T.D."/>
            <person name="Meneses C."/>
            <person name="Kamhawi S."/>
            <person name="Oliveira F."/>
            <person name="Valenzuela J.G."/>
        </authorList>
    </citation>
    <scope>NUCLEOTIDE SEQUENCE</scope>
    <source>
        <strain evidence="3">Jacobina</strain>
        <tissue evidence="3">Midgut</tissue>
    </source>
</reference>
<sequence length="140" mass="15454">MGTLLVGAILVSLSHSCPLNDKTKGTKGEFTRSQLRSLRVGLCHAIPAAGFAQAVVHHHSCQNSSPVSLRQPSLLPVERLPWLPEQPEQRTFHFSPEWDLSHPCNRTNSMSSADRTWGAADWGAPLHHRRKTAQTHRPGA</sequence>